<comment type="caution">
    <text evidence="4">The sequence shown here is derived from an EMBL/GenBank/DDBJ whole genome shotgun (WGS) entry which is preliminary data.</text>
</comment>
<keyword evidence="2" id="KW-0808">Transferase</keyword>
<gene>
    <name evidence="4" type="ORF">LUZ62_072664</name>
</gene>
<evidence type="ECO:0000256" key="1">
    <source>
        <dbReference type="ARBA" id="ARBA00009861"/>
    </source>
</evidence>
<dbReference type="InterPro" id="IPR050317">
    <property type="entry name" value="Plant_Fungal_Acyltransferase"/>
</dbReference>
<organism evidence="4 5">
    <name type="scientific">Rhynchospora pubera</name>
    <dbReference type="NCBI Taxonomy" id="906938"/>
    <lineage>
        <taxon>Eukaryota</taxon>
        <taxon>Viridiplantae</taxon>
        <taxon>Streptophyta</taxon>
        <taxon>Embryophyta</taxon>
        <taxon>Tracheophyta</taxon>
        <taxon>Spermatophyta</taxon>
        <taxon>Magnoliopsida</taxon>
        <taxon>Liliopsida</taxon>
        <taxon>Poales</taxon>
        <taxon>Cyperaceae</taxon>
        <taxon>Cyperoideae</taxon>
        <taxon>Rhynchosporeae</taxon>
        <taxon>Rhynchospora</taxon>
    </lineage>
</organism>
<comment type="similarity">
    <text evidence="1">Belongs to the plant acyltransferase family.</text>
</comment>
<dbReference type="InterPro" id="IPR023213">
    <property type="entry name" value="CAT-like_dom_sf"/>
</dbReference>
<dbReference type="Proteomes" id="UP001140206">
    <property type="component" value="Chromosome 4"/>
</dbReference>
<dbReference type="EMBL" id="JAMFTS010000004">
    <property type="protein sequence ID" value="KAJ4762289.1"/>
    <property type="molecule type" value="Genomic_DNA"/>
</dbReference>
<sequence>MQTWARIARGDAANIIPPNFNHNLIRARSPPSMSFKHPEYTTNPLPAAAPTSGVTTKFKLSRDQIHFLKSQSDRRNMSTRISSFSTIAALVWKCYCISKGIALSTQTRLMFTADIRHRLCPPLPKTYFGNAVVRNSATSEVSQITSNPVHVVAEVVQAAIDGMTDEFVRSFIDYLEMMQGKSLCPALELAESDLRIASISGLPIYEADFGWGAPQKATWAEATGNKVVYVMDEPGKNAGWQVFVILDADTMPQFVKAFYEELASCPVTSQL</sequence>
<dbReference type="Gene3D" id="3.30.559.10">
    <property type="entry name" value="Chloramphenicol acetyltransferase-like domain"/>
    <property type="match status" value="2"/>
</dbReference>
<dbReference type="PANTHER" id="PTHR31642">
    <property type="entry name" value="TRICHOTHECENE 3-O-ACETYLTRANSFERASE"/>
    <property type="match status" value="1"/>
</dbReference>
<dbReference type="Pfam" id="PF02458">
    <property type="entry name" value="Transferase"/>
    <property type="match status" value="1"/>
</dbReference>
<evidence type="ECO:0000256" key="2">
    <source>
        <dbReference type="ARBA" id="ARBA00022679"/>
    </source>
</evidence>
<reference evidence="4" key="1">
    <citation type="submission" date="2022-08" db="EMBL/GenBank/DDBJ databases">
        <authorList>
            <person name="Marques A."/>
        </authorList>
    </citation>
    <scope>NUCLEOTIDE SEQUENCE</scope>
    <source>
        <strain evidence="4">RhyPub2mFocal</strain>
        <tissue evidence="4">Leaves</tissue>
    </source>
</reference>
<protein>
    <submittedName>
        <fullName evidence="4">HXXXD-type acyl-transferase family protein</fullName>
    </submittedName>
</protein>
<keyword evidence="3" id="KW-0012">Acyltransferase</keyword>
<evidence type="ECO:0000256" key="3">
    <source>
        <dbReference type="ARBA" id="ARBA00023315"/>
    </source>
</evidence>
<evidence type="ECO:0000313" key="5">
    <source>
        <dbReference type="Proteomes" id="UP001140206"/>
    </source>
</evidence>
<dbReference type="PANTHER" id="PTHR31642:SF138">
    <property type="entry name" value="PUTRESCINE HYDROXYCINNAMOYLTRANSFERASE 1"/>
    <property type="match status" value="1"/>
</dbReference>
<keyword evidence="5" id="KW-1185">Reference proteome</keyword>
<dbReference type="AlphaFoldDB" id="A0AAV8D2X9"/>
<dbReference type="GO" id="GO:0016747">
    <property type="term" value="F:acyltransferase activity, transferring groups other than amino-acyl groups"/>
    <property type="evidence" value="ECO:0007669"/>
    <property type="project" value="TreeGrafter"/>
</dbReference>
<evidence type="ECO:0000313" key="4">
    <source>
        <dbReference type="EMBL" id="KAJ4762289.1"/>
    </source>
</evidence>
<name>A0AAV8D2X9_9POAL</name>
<accession>A0AAV8D2X9</accession>
<proteinExistence type="inferred from homology"/>